<dbReference type="PANTHER" id="PTHR35149:SF1">
    <property type="entry name" value="DUF5655 DOMAIN-CONTAINING PROTEIN"/>
    <property type="match status" value="1"/>
</dbReference>
<dbReference type="Proteomes" id="UP000320806">
    <property type="component" value="Unassembled WGS sequence"/>
</dbReference>
<gene>
    <name evidence="4" type="ORF">FB459_2838</name>
</gene>
<sequence>MPTAAVPLPKIVNGRAFVVPDYQRPYAWTAPQLDDLWQDLDLMHDSAKHYTGTLVLKERETEVVTDAGDVLTECEIVDGQQRLTTCLILIDQLRRALEGIDHPLAKERSDLLRRTYGTLAVGGLPFSRLRLADDLNDHWMTVVLGNGRQGKLTLTAGEQRLSAAAEYFRERIANLHEGMNVDDSLMVLQRLQTRVTSGLRFLIYEVEPSSHAGEIFETLNGRGRDLTDLELIKNYLLFLADSAAAEGLAGLINKAWSDIYETLASQGAGEGTLLRSHWIATYEPMARYWKGAASVKARFSRDRYIPGSSRLSNTAREPVGDLVRDVSNYVTSLRDSAHFTAEFLDPQAAYQSFGSDLGVTAGARSAAARLRRSGVTAVFRPLLLAARLTHHMDGQFHNALLAACERYAARVFVIGQRRSNTGQARLYRLAFELYNGADRDYILDQIEALIWYHADDDVVRSGLSSNQQWYWRTQGHKYFLYEYELSRARRESDVNDFKTYADGSRAGRTTEHILPQNPSWTSGEWSAFLPDQHQELVHSIANLVLTDDNSSYGRKSFAAKKGTAGQSSPCYANSRLAQESDLAQLADWTPETMEARRLTLTEWALQRWPAQKPVAPATGAEAADAEDDPVDEGDDDTLLGAEGTEVSREDEPA</sequence>
<keyword evidence="5" id="KW-1185">Reference proteome</keyword>
<dbReference type="Pfam" id="PF07510">
    <property type="entry name" value="GmrSD_C"/>
    <property type="match status" value="1"/>
</dbReference>
<evidence type="ECO:0000259" key="3">
    <source>
        <dbReference type="Pfam" id="PF07510"/>
    </source>
</evidence>
<dbReference type="AlphaFoldDB" id="A0A542EIX3"/>
<evidence type="ECO:0000256" key="1">
    <source>
        <dbReference type="SAM" id="MobiDB-lite"/>
    </source>
</evidence>
<dbReference type="OrthoDB" id="9798761at2"/>
<evidence type="ECO:0000259" key="2">
    <source>
        <dbReference type="Pfam" id="PF03235"/>
    </source>
</evidence>
<dbReference type="InterPro" id="IPR004919">
    <property type="entry name" value="GmrSD_N"/>
</dbReference>
<dbReference type="PANTHER" id="PTHR35149">
    <property type="entry name" value="SLL5132 PROTEIN"/>
    <property type="match status" value="1"/>
</dbReference>
<evidence type="ECO:0000313" key="4">
    <source>
        <dbReference type="EMBL" id="TQJ15295.1"/>
    </source>
</evidence>
<feature type="compositionally biased region" description="Acidic residues" evidence="1">
    <location>
        <begin position="623"/>
        <end position="637"/>
    </location>
</feature>
<accession>A0A542EIX3</accession>
<organism evidence="4 5">
    <name type="scientific">Yimella lutea</name>
    <dbReference type="NCBI Taxonomy" id="587872"/>
    <lineage>
        <taxon>Bacteria</taxon>
        <taxon>Bacillati</taxon>
        <taxon>Actinomycetota</taxon>
        <taxon>Actinomycetes</taxon>
        <taxon>Micrococcales</taxon>
        <taxon>Dermacoccaceae</taxon>
        <taxon>Yimella</taxon>
    </lineage>
</organism>
<proteinExistence type="predicted"/>
<reference evidence="4 5" key="1">
    <citation type="submission" date="2019-06" db="EMBL/GenBank/DDBJ databases">
        <title>Sequencing the genomes of 1000 actinobacteria strains.</title>
        <authorList>
            <person name="Klenk H.-P."/>
        </authorList>
    </citation>
    <scope>NUCLEOTIDE SEQUENCE [LARGE SCALE GENOMIC DNA]</scope>
    <source>
        <strain evidence="4 5">DSM 19828</strain>
    </source>
</reference>
<feature type="domain" description="GmrSD restriction endonucleases N-terminal" evidence="2">
    <location>
        <begin position="11"/>
        <end position="237"/>
    </location>
</feature>
<feature type="compositionally biased region" description="Low complexity" evidence="1">
    <location>
        <begin position="613"/>
        <end position="622"/>
    </location>
</feature>
<name>A0A542EIX3_9MICO</name>
<dbReference type="Pfam" id="PF03235">
    <property type="entry name" value="GmrSD_N"/>
    <property type="match status" value="1"/>
</dbReference>
<dbReference type="EMBL" id="VFMO01000001">
    <property type="protein sequence ID" value="TQJ15295.1"/>
    <property type="molecule type" value="Genomic_DNA"/>
</dbReference>
<feature type="region of interest" description="Disordered" evidence="1">
    <location>
        <begin position="609"/>
        <end position="653"/>
    </location>
</feature>
<dbReference type="InterPro" id="IPR011089">
    <property type="entry name" value="GmrSD_C"/>
</dbReference>
<dbReference type="RefSeq" id="WP_141928903.1">
    <property type="nucleotide sequence ID" value="NZ_BAABCI010000007.1"/>
</dbReference>
<comment type="caution">
    <text evidence="4">The sequence shown here is derived from an EMBL/GenBank/DDBJ whole genome shotgun (WGS) entry which is preliminary data.</text>
</comment>
<evidence type="ECO:0000313" key="5">
    <source>
        <dbReference type="Proteomes" id="UP000320806"/>
    </source>
</evidence>
<protein>
    <submittedName>
        <fullName evidence="4">Uncharacterized protein DUF1524</fullName>
    </submittedName>
</protein>
<feature type="domain" description="GmrSD restriction endonucleases C-terminal" evidence="3">
    <location>
        <begin position="455"/>
        <end position="603"/>
    </location>
</feature>